<dbReference type="Gene3D" id="3.30.300.130">
    <property type="entry name" value="Fe-S cluster assembly (FSCA)"/>
    <property type="match status" value="1"/>
</dbReference>
<dbReference type="Proteomes" id="UP000467124">
    <property type="component" value="Unassembled WGS sequence"/>
</dbReference>
<evidence type="ECO:0000259" key="2">
    <source>
        <dbReference type="Pfam" id="PF23451"/>
    </source>
</evidence>
<sequence length="173" mass="18969">MVTTTPNETRRRAWEAAAAVTDPELPMLTLADLGILREVEVSEEGTVAVWITPTYSGCPALAEMRVDVDRALRAAGFDDVEVRTALSPAWTTDWITEEGRRKLTEHGISAPGRAPARPSGPVPLTLLPTRTVPRCPRCGTADTEELSRFGSTSCKSLHRCRSCLEPFEHVKEI</sequence>
<dbReference type="Pfam" id="PF23451">
    <property type="entry name" value="Zn_ribbon_PaaD"/>
    <property type="match status" value="1"/>
</dbReference>
<dbReference type="EMBL" id="WWHY01000001">
    <property type="protein sequence ID" value="MYR35725.1"/>
    <property type="molecule type" value="Genomic_DNA"/>
</dbReference>
<feature type="domain" description="MIP18 family-like" evidence="1">
    <location>
        <begin position="15"/>
        <end position="82"/>
    </location>
</feature>
<comment type="caution">
    <text evidence="3">The sequence shown here is derived from an EMBL/GenBank/DDBJ whole genome shotgun (WGS) entry which is preliminary data.</text>
</comment>
<name>A0A7K2J110_9ACTN</name>
<dbReference type="InterPro" id="IPR002744">
    <property type="entry name" value="MIP18-like"/>
</dbReference>
<dbReference type="InterPro" id="IPR052339">
    <property type="entry name" value="Fe-S_Maturation_MIP18"/>
</dbReference>
<dbReference type="PANTHER" id="PTHR42831:SF3">
    <property type="entry name" value="1,2-PHENYLACETYL-COA EPOXIDASE, SUBUNIT D-RELATED"/>
    <property type="match status" value="1"/>
</dbReference>
<dbReference type="InterPro" id="IPR034904">
    <property type="entry name" value="FSCA_dom_sf"/>
</dbReference>
<dbReference type="NCBIfam" id="TIGR02159">
    <property type="entry name" value="PA_CoA_Oxy4"/>
    <property type="match status" value="1"/>
</dbReference>
<dbReference type="InterPro" id="IPR011883">
    <property type="entry name" value="PaaD-like"/>
</dbReference>
<accession>A0A7K2J110</accession>
<dbReference type="InterPro" id="IPR056572">
    <property type="entry name" value="Zn_ribbon_PaaD"/>
</dbReference>
<dbReference type="PANTHER" id="PTHR42831">
    <property type="entry name" value="FE-S PROTEIN MATURATION AUXILIARY FACTOR YITW"/>
    <property type="match status" value="1"/>
</dbReference>
<dbReference type="AlphaFoldDB" id="A0A7K2J110"/>
<dbReference type="Pfam" id="PF01883">
    <property type="entry name" value="FeS_assembly_P"/>
    <property type="match status" value="1"/>
</dbReference>
<protein>
    <submittedName>
        <fullName evidence="3">Phenylacetate-CoA oxygenase subunit PaaJ</fullName>
    </submittedName>
</protein>
<reference evidence="3 4" key="1">
    <citation type="journal article" date="2019" name="Nat. Commun.">
        <title>The antimicrobial potential of Streptomyces from insect microbiomes.</title>
        <authorList>
            <person name="Chevrette M.G."/>
            <person name="Carlson C.M."/>
            <person name="Ortega H.E."/>
            <person name="Thomas C."/>
            <person name="Ananiev G.E."/>
            <person name="Barns K.J."/>
            <person name="Book A.J."/>
            <person name="Cagnazzo J."/>
            <person name="Carlos C."/>
            <person name="Flanigan W."/>
            <person name="Grubbs K.J."/>
            <person name="Horn H.A."/>
            <person name="Hoffmann F.M."/>
            <person name="Klassen J.L."/>
            <person name="Knack J.J."/>
            <person name="Lewin G.R."/>
            <person name="McDonald B.R."/>
            <person name="Muller L."/>
            <person name="Melo W.G.P."/>
            <person name="Pinto-Tomas A.A."/>
            <person name="Schmitz A."/>
            <person name="Wendt-Pienkowski E."/>
            <person name="Wildman S."/>
            <person name="Zhao M."/>
            <person name="Zhang F."/>
            <person name="Bugni T.S."/>
            <person name="Andes D.R."/>
            <person name="Pupo M.T."/>
            <person name="Currie C.R."/>
        </authorList>
    </citation>
    <scope>NUCLEOTIDE SEQUENCE [LARGE SCALE GENOMIC DNA]</scope>
    <source>
        <strain evidence="3 4">SID5840</strain>
    </source>
</reference>
<organism evidence="3 4">
    <name type="scientific">Nocardiopsis alba</name>
    <dbReference type="NCBI Taxonomy" id="53437"/>
    <lineage>
        <taxon>Bacteria</taxon>
        <taxon>Bacillati</taxon>
        <taxon>Actinomycetota</taxon>
        <taxon>Actinomycetes</taxon>
        <taxon>Streptosporangiales</taxon>
        <taxon>Nocardiopsidaceae</taxon>
        <taxon>Nocardiopsis</taxon>
    </lineage>
</organism>
<dbReference type="SUPFAM" id="SSF117916">
    <property type="entry name" value="Fe-S cluster assembly (FSCA) domain-like"/>
    <property type="match status" value="1"/>
</dbReference>
<evidence type="ECO:0000313" key="4">
    <source>
        <dbReference type="Proteomes" id="UP000467124"/>
    </source>
</evidence>
<gene>
    <name evidence="3" type="primary">paaJ</name>
    <name evidence="3" type="ORF">GTW20_26555</name>
</gene>
<proteinExistence type="predicted"/>
<evidence type="ECO:0000259" key="1">
    <source>
        <dbReference type="Pfam" id="PF01883"/>
    </source>
</evidence>
<dbReference type="RefSeq" id="WP_161112276.1">
    <property type="nucleotide sequence ID" value="NZ_JBEYGQ010000006.1"/>
</dbReference>
<evidence type="ECO:0000313" key="3">
    <source>
        <dbReference type="EMBL" id="MYR35725.1"/>
    </source>
</evidence>
<feature type="domain" description="PaaD zinc beta ribbon" evidence="2">
    <location>
        <begin position="128"/>
        <end position="171"/>
    </location>
</feature>